<feature type="DNA-binding region" description="H-T-H motif" evidence="2">
    <location>
        <begin position="37"/>
        <end position="56"/>
    </location>
</feature>
<dbReference type="HOGENOM" id="CLU_069356_12_4_11"/>
<dbReference type="PRINTS" id="PR00455">
    <property type="entry name" value="HTHTETR"/>
</dbReference>
<dbReference type="PANTHER" id="PTHR30055:SF237">
    <property type="entry name" value="TRANSCRIPTIONAL REPRESSOR MCE3R"/>
    <property type="match status" value="1"/>
</dbReference>
<evidence type="ECO:0000259" key="3">
    <source>
        <dbReference type="PROSITE" id="PS50977"/>
    </source>
</evidence>
<dbReference type="InterPro" id="IPR036271">
    <property type="entry name" value="Tet_transcr_reg_TetR-rel_C_sf"/>
</dbReference>
<dbReference type="InterPro" id="IPR041490">
    <property type="entry name" value="KstR2_TetR_C"/>
</dbReference>
<sequence>MTTKQERDWRTYAPLELSPILAAAADAFYEHGFHGTTVRDLARRVGLTVPSIYYHHESKEGVFVALLELGTGEVAWRVRAASDAGGADVRQQFINVVETVVLHMAHRTRLAALDQELRHLSPDNRKRYAARRKEVEKLVTEIVEKGVLEKVFTTGLAAETARAILGMCQSIGRWYNPDGPLSPTELAEQYVEIALMTVGAR</sequence>
<dbReference type="SUPFAM" id="SSF48498">
    <property type="entry name" value="Tetracyclin repressor-like, C-terminal domain"/>
    <property type="match status" value="1"/>
</dbReference>
<protein>
    <submittedName>
        <fullName evidence="4">TetR family transcriptional regulator</fullName>
    </submittedName>
</protein>
<dbReference type="eggNOG" id="COG1309">
    <property type="taxonomic scope" value="Bacteria"/>
</dbReference>
<dbReference type="InterPro" id="IPR001647">
    <property type="entry name" value="HTH_TetR"/>
</dbReference>
<keyword evidence="1 2" id="KW-0238">DNA-binding</keyword>
<reference evidence="4 5" key="1">
    <citation type="journal article" date="2011" name="J. Bacteriol.">
        <title>Complete genome sequence of Amycolicicoccus subflavus DQS3-9A1T, an actinomycete isolated from crude oil-polluted soil.</title>
        <authorList>
            <person name="Cai M."/>
            <person name="Chen W.M."/>
            <person name="Nie Y."/>
            <person name="Chi C.Q."/>
            <person name="Wang Y.N."/>
            <person name="Tang Y.Q."/>
            <person name="Li G.Y."/>
            <person name="Wu X.L."/>
        </authorList>
    </citation>
    <scope>NUCLEOTIDE SEQUENCE [LARGE SCALE GENOMIC DNA]</scope>
    <source>
        <strain evidence="5">DSM 45089 / DQS3-9A1</strain>
    </source>
</reference>
<gene>
    <name evidence="4" type="ordered locus">AS9A_4234</name>
</gene>
<accession>F6EL04</accession>
<dbReference type="SUPFAM" id="SSF46689">
    <property type="entry name" value="Homeodomain-like"/>
    <property type="match status" value="1"/>
</dbReference>
<dbReference type="Pfam" id="PF00440">
    <property type="entry name" value="TetR_N"/>
    <property type="match status" value="1"/>
</dbReference>
<dbReference type="PANTHER" id="PTHR30055">
    <property type="entry name" value="HTH-TYPE TRANSCRIPTIONAL REGULATOR RUTR"/>
    <property type="match status" value="1"/>
</dbReference>
<evidence type="ECO:0000256" key="2">
    <source>
        <dbReference type="PROSITE-ProRule" id="PRU00335"/>
    </source>
</evidence>
<dbReference type="GO" id="GO:0003700">
    <property type="term" value="F:DNA-binding transcription factor activity"/>
    <property type="evidence" value="ECO:0007669"/>
    <property type="project" value="TreeGrafter"/>
</dbReference>
<evidence type="ECO:0000313" key="5">
    <source>
        <dbReference type="Proteomes" id="UP000009235"/>
    </source>
</evidence>
<dbReference type="OrthoDB" id="1669699at2"/>
<dbReference type="KEGG" id="asd:AS9A_4234"/>
<dbReference type="RefSeq" id="WP_013809016.1">
    <property type="nucleotide sequence ID" value="NC_015564.1"/>
</dbReference>
<evidence type="ECO:0000313" key="4">
    <source>
        <dbReference type="EMBL" id="AEF42667.1"/>
    </source>
</evidence>
<keyword evidence="5" id="KW-1185">Reference proteome</keyword>
<dbReference type="AlphaFoldDB" id="F6EL04"/>
<dbReference type="InterPro" id="IPR009057">
    <property type="entry name" value="Homeodomain-like_sf"/>
</dbReference>
<dbReference type="Pfam" id="PF17932">
    <property type="entry name" value="TetR_C_24"/>
    <property type="match status" value="1"/>
</dbReference>
<proteinExistence type="predicted"/>
<dbReference type="Gene3D" id="1.10.357.10">
    <property type="entry name" value="Tetracycline Repressor, domain 2"/>
    <property type="match status" value="1"/>
</dbReference>
<dbReference type="EMBL" id="CP002786">
    <property type="protein sequence ID" value="AEF42667.1"/>
    <property type="molecule type" value="Genomic_DNA"/>
</dbReference>
<evidence type="ECO:0000256" key="1">
    <source>
        <dbReference type="ARBA" id="ARBA00023125"/>
    </source>
</evidence>
<name>F6EL04_HOYSD</name>
<feature type="domain" description="HTH tetR-type" evidence="3">
    <location>
        <begin position="14"/>
        <end position="74"/>
    </location>
</feature>
<dbReference type="GO" id="GO:0000976">
    <property type="term" value="F:transcription cis-regulatory region binding"/>
    <property type="evidence" value="ECO:0007669"/>
    <property type="project" value="TreeGrafter"/>
</dbReference>
<dbReference type="InterPro" id="IPR050109">
    <property type="entry name" value="HTH-type_TetR-like_transc_reg"/>
</dbReference>
<organism evidence="4 5">
    <name type="scientific">Hoyosella subflava (strain DSM 45089 / JCM 17490 / NBRC 109087 / DQS3-9A1)</name>
    <name type="common">Amycolicicoccus subflavus</name>
    <dbReference type="NCBI Taxonomy" id="443218"/>
    <lineage>
        <taxon>Bacteria</taxon>
        <taxon>Bacillati</taxon>
        <taxon>Actinomycetota</taxon>
        <taxon>Actinomycetes</taxon>
        <taxon>Mycobacteriales</taxon>
        <taxon>Hoyosellaceae</taxon>
        <taxon>Hoyosella</taxon>
    </lineage>
</organism>
<dbReference type="Proteomes" id="UP000009235">
    <property type="component" value="Chromosome"/>
</dbReference>
<dbReference type="PROSITE" id="PS50977">
    <property type="entry name" value="HTH_TETR_2"/>
    <property type="match status" value="1"/>
</dbReference>
<dbReference type="STRING" id="443218.AS9A_4234"/>